<keyword evidence="9" id="KW-0539">Nucleus</keyword>
<dbReference type="PANTHER" id="PTHR45623:SF17">
    <property type="entry name" value="CHROMODOMAIN-HELICASE-DNA-BINDING PROTEIN 3-RELATED"/>
    <property type="match status" value="1"/>
</dbReference>
<dbReference type="GO" id="GO:0005634">
    <property type="term" value="C:nucleus"/>
    <property type="evidence" value="ECO:0007669"/>
    <property type="project" value="UniProtKB-SubCell"/>
</dbReference>
<dbReference type="Pfam" id="PF00271">
    <property type="entry name" value="Helicase_C"/>
    <property type="match status" value="1"/>
</dbReference>
<dbReference type="Pfam" id="PF00176">
    <property type="entry name" value="SNF2-rel_dom"/>
    <property type="match status" value="1"/>
</dbReference>
<proteinExistence type="predicted"/>
<evidence type="ECO:0000313" key="14">
    <source>
        <dbReference type="Proteomes" id="UP000275772"/>
    </source>
</evidence>
<dbReference type="InterPro" id="IPR001965">
    <property type="entry name" value="Znf_PHD"/>
</dbReference>
<feature type="domain" description="Helicase ATP-binding" evidence="11">
    <location>
        <begin position="788"/>
        <end position="960"/>
    </location>
</feature>
<evidence type="ECO:0000256" key="5">
    <source>
        <dbReference type="ARBA" id="ARBA00022771"/>
    </source>
</evidence>
<evidence type="ECO:0000256" key="7">
    <source>
        <dbReference type="ARBA" id="ARBA00022833"/>
    </source>
</evidence>
<feature type="region of interest" description="Disordered" evidence="10">
    <location>
        <begin position="1339"/>
        <end position="1413"/>
    </location>
</feature>
<name>A0A383V0X7_BLUHO</name>
<reference evidence="13 14" key="1">
    <citation type="submission" date="2017-11" db="EMBL/GenBank/DDBJ databases">
        <authorList>
            <person name="Kracher B."/>
        </authorList>
    </citation>
    <scope>NUCLEOTIDE SEQUENCE [LARGE SCALE GENOMIC DNA]</scope>
    <source>
        <strain evidence="13 14">RACE1</strain>
    </source>
</reference>
<dbReference type="CDD" id="cd15489">
    <property type="entry name" value="PHD_SF"/>
    <property type="match status" value="1"/>
</dbReference>
<feature type="compositionally biased region" description="Polar residues" evidence="10">
    <location>
        <begin position="160"/>
        <end position="169"/>
    </location>
</feature>
<keyword evidence="8" id="KW-0067">ATP-binding</keyword>
<dbReference type="GO" id="GO:0003677">
    <property type="term" value="F:DNA binding"/>
    <property type="evidence" value="ECO:0007669"/>
    <property type="project" value="TreeGrafter"/>
</dbReference>
<dbReference type="InterPro" id="IPR014001">
    <property type="entry name" value="Helicase_ATP-bd"/>
</dbReference>
<dbReference type="PANTHER" id="PTHR45623">
    <property type="entry name" value="CHROMODOMAIN-HELICASE-DNA-BINDING PROTEIN 3-RELATED-RELATED"/>
    <property type="match status" value="1"/>
</dbReference>
<evidence type="ECO:0000313" key="13">
    <source>
        <dbReference type="EMBL" id="SZF05787.1"/>
    </source>
</evidence>
<dbReference type="SUPFAM" id="SSF54160">
    <property type="entry name" value="Chromo domain-like"/>
    <property type="match status" value="1"/>
</dbReference>
<dbReference type="Gene3D" id="3.40.50.10810">
    <property type="entry name" value="Tandem AAA-ATPase domain"/>
    <property type="match status" value="1"/>
</dbReference>
<dbReference type="PROSITE" id="PS51192">
    <property type="entry name" value="HELICASE_ATP_BIND_1"/>
    <property type="match status" value="1"/>
</dbReference>
<evidence type="ECO:0000256" key="1">
    <source>
        <dbReference type="ARBA" id="ARBA00004123"/>
    </source>
</evidence>
<dbReference type="InterPro" id="IPR041684">
    <property type="entry name" value="Znf-PHD-like"/>
</dbReference>
<keyword evidence="6" id="KW-0378">Hydrolase</keyword>
<dbReference type="VEuPathDB" id="FungiDB:BLGHR1_16590"/>
<dbReference type="GO" id="GO:0042393">
    <property type="term" value="F:histone binding"/>
    <property type="evidence" value="ECO:0007669"/>
    <property type="project" value="TreeGrafter"/>
</dbReference>
<feature type="compositionally biased region" description="Basic and acidic residues" evidence="10">
    <location>
        <begin position="1364"/>
        <end position="1379"/>
    </location>
</feature>
<evidence type="ECO:0000256" key="9">
    <source>
        <dbReference type="ARBA" id="ARBA00023242"/>
    </source>
</evidence>
<evidence type="ECO:0000256" key="8">
    <source>
        <dbReference type="ARBA" id="ARBA00022840"/>
    </source>
</evidence>
<evidence type="ECO:0000259" key="12">
    <source>
        <dbReference type="PROSITE" id="PS51194"/>
    </source>
</evidence>
<evidence type="ECO:0008006" key="15">
    <source>
        <dbReference type="Google" id="ProtNLM"/>
    </source>
</evidence>
<dbReference type="InterPro" id="IPR055565">
    <property type="entry name" value="DUF7141"/>
</dbReference>
<keyword evidence="3" id="KW-0479">Metal-binding</keyword>
<evidence type="ECO:0000256" key="2">
    <source>
        <dbReference type="ARBA" id="ARBA00011353"/>
    </source>
</evidence>
<evidence type="ECO:0000256" key="10">
    <source>
        <dbReference type="SAM" id="MobiDB-lite"/>
    </source>
</evidence>
<dbReference type="InterPro" id="IPR049730">
    <property type="entry name" value="SNF2/RAD54-like_C"/>
</dbReference>
<dbReference type="InterPro" id="IPR001650">
    <property type="entry name" value="Helicase_C-like"/>
</dbReference>
<dbReference type="GO" id="GO:0005524">
    <property type="term" value="F:ATP binding"/>
    <property type="evidence" value="ECO:0007669"/>
    <property type="project" value="UniProtKB-KW"/>
</dbReference>
<comment type="subcellular location">
    <subcellularLocation>
        <location evidence="1">Nucleus</location>
    </subcellularLocation>
</comment>
<dbReference type="SMART" id="SM00490">
    <property type="entry name" value="HELICc"/>
    <property type="match status" value="1"/>
</dbReference>
<feature type="region of interest" description="Disordered" evidence="10">
    <location>
        <begin position="157"/>
        <end position="213"/>
    </location>
</feature>
<gene>
    <name evidence="13" type="ORF">BLGHR1_16590</name>
</gene>
<feature type="compositionally biased region" description="Acidic residues" evidence="10">
    <location>
        <begin position="1381"/>
        <end position="1390"/>
    </location>
</feature>
<evidence type="ECO:0000256" key="4">
    <source>
        <dbReference type="ARBA" id="ARBA00022741"/>
    </source>
</evidence>
<feature type="compositionally biased region" description="Polar residues" evidence="10">
    <location>
        <begin position="268"/>
        <end position="280"/>
    </location>
</feature>
<dbReference type="PROSITE" id="PS51194">
    <property type="entry name" value="HELICASE_CTER"/>
    <property type="match status" value="1"/>
</dbReference>
<dbReference type="GO" id="GO:0003682">
    <property type="term" value="F:chromatin binding"/>
    <property type="evidence" value="ECO:0007669"/>
    <property type="project" value="TreeGrafter"/>
</dbReference>
<dbReference type="InterPro" id="IPR013087">
    <property type="entry name" value="Znf_C2H2_type"/>
</dbReference>
<organism evidence="13 14">
    <name type="scientific">Blumeria hordei</name>
    <name type="common">Barley powdery mildew</name>
    <name type="synonym">Blumeria graminis f. sp. hordei</name>
    <dbReference type="NCBI Taxonomy" id="2867405"/>
    <lineage>
        <taxon>Eukaryota</taxon>
        <taxon>Fungi</taxon>
        <taxon>Dikarya</taxon>
        <taxon>Ascomycota</taxon>
        <taxon>Pezizomycotina</taxon>
        <taxon>Leotiomycetes</taxon>
        <taxon>Erysiphales</taxon>
        <taxon>Erysiphaceae</taxon>
        <taxon>Blumeria</taxon>
    </lineage>
</organism>
<dbReference type="CDD" id="cd17919">
    <property type="entry name" value="DEXHc_Snf"/>
    <property type="match status" value="1"/>
</dbReference>
<feature type="compositionally biased region" description="Acidic residues" evidence="10">
    <location>
        <begin position="339"/>
        <end position="357"/>
    </location>
</feature>
<dbReference type="GO" id="GO:0140658">
    <property type="term" value="F:ATP-dependent chromatin remodeler activity"/>
    <property type="evidence" value="ECO:0007669"/>
    <property type="project" value="TreeGrafter"/>
</dbReference>
<feature type="domain" description="Helicase C-terminal" evidence="12">
    <location>
        <begin position="1095"/>
        <end position="1267"/>
    </location>
</feature>
<sequence length="1601" mass="182699">MNRQKSTNRRKSGRIAKNNAIAVIVPKPKNKWKYQQFKPSTTVKAILDSLSDSNLKQKYKIEYDDGLEEEVSLTKILSLPNGPEALEVFSTKVIANESKSKRLTQIKSTEPVLNRRQTRSSASHSDLIGSRDLDLASETSSDDLTVVIAKKRRLDDGWTPTLTDQSTPCRRSGRVESKFLDHQPLTASPARQNPPSTRDSSRDRSKTSHSHKKTLSPYFLKLYSRSHTTRPTSSLNKEIYKSYSTVDHESDNESDELASKARKHDTKFSSVASKISTRSTRSSEKFNRSKSTQSAKWKSKEDDDYFSSPVRNIRRSGRQIIKKTLQITIDKDNDSIHDDDGEDDASDNDDDSDNDEDSSSRDELSTTEELDATPKVISIREVYPPLPLNNKFRKFHNNTCDVCGGIDSHPSKGRGSLIQCQGCSTSIHKVCLGHRHSRRHTITKVGHENFVLQCHRCNGAAAEKDATIPRLDICQVCRQTGLSCAAFSTKKTAKQEEKIREENDGDDPITQVSSHLINNSKNVLFRCVTCKRATHFEHLPPLSKDVDKSDDIDVLRESRLKEYKSKWRCKDCQNNSAKVHRLVCWRLLDRESFSNQAIEDLCADSIEYLIKWEEKSYFECTWMPGSWVWGVTQKSMRKAFLRRNEDDNMLLKWSSEEAIPEDYLRIDIVLDVRYTDGFSPKSEKSDQIAINMVDKTFVKFKGLGYDDIAWVSPPKPEDSGRWSDFVAAYHEYIAGKYFPRFSAASMEKRIESFRKLDFAKRVELKKQPPQLSGGKMMPYQMEGLNWLLYKFHQKNNVVLADEMGLGKTIQIIALFATLVKNNPICWPFLVITPNSTCANWRREIKKWAPSLRVVCYYGPKSAREVSMKYEMYPDGCTDLRAHVVVTSYETPIDSNSKSWFSHVKWSGLIVDEGQRLKNDRNLLYVALKSLHIPFRILLTGTPLQNNKRELFNLLQFLDPKINAAKLEDQYQTLTKENLPEIHELIRPFFLRRTKLGVLKFLPPMVQVIVPVSMSIVQKKLYKSILAKNPDLIRRVFGQPKANLAPTERGNLNNILMQLRKCLCHPFLYSTAIEERSASEEAIQRNLIDASSKLQLLEIMLPKLQERGHRILIFSQFLNNLDLIEDFLTSLNLSFQRLDGSISSLEKQKRIDAFNQRDSPYFAFLLSTRAGGVGINLATADTVLIMDPDFNKKVTVLQLMTKNSVEEKIIQIGRGKMALDQALIESMGTGDDDAIDLESILQYGAEALFNDDDQNDIHYDPTSVDKLLDDIHREETNSEEDKPAESQFAFARVWANDKGSLAEYQNDDDPSATPNFSAWDKILEQREADAALEAAKNMETFGRGKRARQMKHHEFEAEDSANQDSYKDGDKRPRDDHSSDFEFSEASDSYDEGSVSNRHQKGVSAVPQISKPPLQITENSDLSIHGYSNRYSITDGSKAADSFTRSYLGDLQRSTNVSEQRIDSDPTKYFGLCQSYPQTQEAVYYRSDQTSNGIVYSWDGLMQPIPRNENFTQQLHNSTHPIYRNNQMRSAWHQEPYFSSACHKCGLTHGFISRACPSTASVVQLRIMLDTLARSNIPNFPRDKLESVLRDELAYRSRKIHN</sequence>
<dbReference type="GO" id="GO:0016887">
    <property type="term" value="F:ATP hydrolysis activity"/>
    <property type="evidence" value="ECO:0007669"/>
    <property type="project" value="TreeGrafter"/>
</dbReference>
<dbReference type="CDD" id="cd18793">
    <property type="entry name" value="SF2_C_SNF"/>
    <property type="match status" value="1"/>
</dbReference>
<dbReference type="EMBL" id="UNSH01000086">
    <property type="protein sequence ID" value="SZF05787.1"/>
    <property type="molecule type" value="Genomic_DNA"/>
</dbReference>
<dbReference type="Pfam" id="PF15446">
    <property type="entry name" value="zf-PHD-like"/>
    <property type="match status" value="1"/>
</dbReference>
<dbReference type="GO" id="GO:0008270">
    <property type="term" value="F:zinc ion binding"/>
    <property type="evidence" value="ECO:0007669"/>
    <property type="project" value="UniProtKB-KW"/>
</dbReference>
<dbReference type="PROSITE" id="PS00028">
    <property type="entry name" value="ZINC_FINGER_C2H2_1"/>
    <property type="match status" value="1"/>
</dbReference>
<evidence type="ECO:0000259" key="11">
    <source>
        <dbReference type="PROSITE" id="PS51192"/>
    </source>
</evidence>
<evidence type="ECO:0000256" key="3">
    <source>
        <dbReference type="ARBA" id="ARBA00022723"/>
    </source>
</evidence>
<feature type="region of interest" description="Disordered" evidence="10">
    <location>
        <begin position="332"/>
        <end position="373"/>
    </location>
</feature>
<feature type="compositionally biased region" description="Polar residues" evidence="10">
    <location>
        <begin position="185"/>
        <end position="195"/>
    </location>
</feature>
<dbReference type="InterPro" id="IPR016197">
    <property type="entry name" value="Chromo-like_dom_sf"/>
</dbReference>
<dbReference type="InterPro" id="IPR056616">
    <property type="entry name" value="Chromo_MIT1"/>
</dbReference>
<keyword evidence="7" id="KW-0862">Zinc</keyword>
<dbReference type="SMART" id="SM00487">
    <property type="entry name" value="DEXDc"/>
    <property type="match status" value="1"/>
</dbReference>
<dbReference type="Pfam" id="PF23615">
    <property type="entry name" value="Chromo_MIT1"/>
    <property type="match status" value="1"/>
</dbReference>
<keyword evidence="5" id="KW-0863">Zinc-finger</keyword>
<keyword evidence="4" id="KW-0547">Nucleotide-binding</keyword>
<protein>
    <recommendedName>
        <fullName evidence="15">Chromatin remodeling factor mit1</fullName>
    </recommendedName>
</protein>
<dbReference type="Pfam" id="PF23614">
    <property type="entry name" value="DUF7141"/>
    <property type="match status" value="1"/>
</dbReference>
<accession>A0A383V0X7</accession>
<dbReference type="Gene3D" id="3.40.50.300">
    <property type="entry name" value="P-loop containing nucleotide triphosphate hydrolases"/>
    <property type="match status" value="1"/>
</dbReference>
<dbReference type="InterPro" id="IPR000330">
    <property type="entry name" value="SNF2_N"/>
</dbReference>
<dbReference type="InterPro" id="IPR027417">
    <property type="entry name" value="P-loop_NTPase"/>
</dbReference>
<dbReference type="InterPro" id="IPR038718">
    <property type="entry name" value="SNF2-like_sf"/>
</dbReference>
<dbReference type="SUPFAM" id="SSF52540">
    <property type="entry name" value="P-loop containing nucleoside triphosphate hydrolases"/>
    <property type="match status" value="2"/>
</dbReference>
<dbReference type="GO" id="GO:0000785">
    <property type="term" value="C:chromatin"/>
    <property type="evidence" value="ECO:0007669"/>
    <property type="project" value="TreeGrafter"/>
</dbReference>
<evidence type="ECO:0000256" key="6">
    <source>
        <dbReference type="ARBA" id="ARBA00022801"/>
    </source>
</evidence>
<feature type="region of interest" description="Disordered" evidence="10">
    <location>
        <begin position="245"/>
        <end position="310"/>
    </location>
</feature>
<dbReference type="Proteomes" id="UP000275772">
    <property type="component" value="Unassembled WGS sequence"/>
</dbReference>
<dbReference type="SMART" id="SM00249">
    <property type="entry name" value="PHD"/>
    <property type="match status" value="2"/>
</dbReference>
<comment type="subunit">
    <text evidence="2">Component of the NuA4 histone acetyltransferase complex.</text>
</comment>